<sequence length="122" mass="13953">MLIELMRRSWPGKLGRDRDEFKLNVNGSSKNASQNAAGGGVLRDHSSNIIFGFLKNFGPQNSLQVELMALYRGLHLCIEHNVSRVWIEMDAQIVVQMIQGDLKGSYKIRYLLESIRKYLQVM</sequence>
<dbReference type="AlphaFoldDB" id="A0A061EX25"/>
<dbReference type="GO" id="GO:0004523">
    <property type="term" value="F:RNA-DNA hybrid ribonuclease activity"/>
    <property type="evidence" value="ECO:0007669"/>
    <property type="project" value="InterPro"/>
</dbReference>
<dbReference type="InterPro" id="IPR053151">
    <property type="entry name" value="RNase_H-like"/>
</dbReference>
<dbReference type="InterPro" id="IPR012337">
    <property type="entry name" value="RNaseH-like_sf"/>
</dbReference>
<dbReference type="Gene3D" id="3.30.420.10">
    <property type="entry name" value="Ribonuclease H-like superfamily/Ribonuclease H"/>
    <property type="match status" value="1"/>
</dbReference>
<dbReference type="GO" id="GO:0003676">
    <property type="term" value="F:nucleic acid binding"/>
    <property type="evidence" value="ECO:0007669"/>
    <property type="project" value="InterPro"/>
</dbReference>
<dbReference type="OMA" id="LMRRSWP"/>
<dbReference type="InterPro" id="IPR044730">
    <property type="entry name" value="RNase_H-like_dom_plant"/>
</dbReference>
<keyword evidence="3" id="KW-1185">Reference proteome</keyword>
<evidence type="ECO:0000313" key="2">
    <source>
        <dbReference type="EMBL" id="EOY09178.1"/>
    </source>
</evidence>
<protein>
    <recommendedName>
        <fullName evidence="1">RNase H type-1 domain-containing protein</fullName>
    </recommendedName>
</protein>
<gene>
    <name evidence="2" type="ORF">TCM_024574</name>
</gene>
<dbReference type="Gramene" id="EOY09178">
    <property type="protein sequence ID" value="EOY09178"/>
    <property type="gene ID" value="TCM_024574"/>
</dbReference>
<evidence type="ECO:0000313" key="3">
    <source>
        <dbReference type="Proteomes" id="UP000026915"/>
    </source>
</evidence>
<dbReference type="HOGENOM" id="CLU_2030910_0_0_1"/>
<dbReference type="EMBL" id="CM001883">
    <property type="protein sequence ID" value="EOY09178.1"/>
    <property type="molecule type" value="Genomic_DNA"/>
</dbReference>
<dbReference type="InterPro" id="IPR002156">
    <property type="entry name" value="RNaseH_domain"/>
</dbReference>
<dbReference type="Proteomes" id="UP000026915">
    <property type="component" value="Chromosome 5"/>
</dbReference>
<dbReference type="SUPFAM" id="SSF53098">
    <property type="entry name" value="Ribonuclease H-like"/>
    <property type="match status" value="1"/>
</dbReference>
<dbReference type="PANTHER" id="PTHR47723:SF23">
    <property type="entry name" value="REVERSE TRANSCRIPTASE-LIKE PROTEIN"/>
    <property type="match status" value="1"/>
</dbReference>
<evidence type="ECO:0000259" key="1">
    <source>
        <dbReference type="Pfam" id="PF13456"/>
    </source>
</evidence>
<feature type="domain" description="RNase H type-1" evidence="1">
    <location>
        <begin position="24"/>
        <end position="119"/>
    </location>
</feature>
<organism evidence="2 3">
    <name type="scientific">Theobroma cacao</name>
    <name type="common">Cacao</name>
    <name type="synonym">Cocoa</name>
    <dbReference type="NCBI Taxonomy" id="3641"/>
    <lineage>
        <taxon>Eukaryota</taxon>
        <taxon>Viridiplantae</taxon>
        <taxon>Streptophyta</taxon>
        <taxon>Embryophyta</taxon>
        <taxon>Tracheophyta</taxon>
        <taxon>Spermatophyta</taxon>
        <taxon>Magnoliopsida</taxon>
        <taxon>eudicotyledons</taxon>
        <taxon>Gunneridae</taxon>
        <taxon>Pentapetalae</taxon>
        <taxon>rosids</taxon>
        <taxon>malvids</taxon>
        <taxon>Malvales</taxon>
        <taxon>Malvaceae</taxon>
        <taxon>Byttnerioideae</taxon>
        <taxon>Theobroma</taxon>
    </lineage>
</organism>
<dbReference type="CDD" id="cd06222">
    <property type="entry name" value="RNase_H_like"/>
    <property type="match status" value="1"/>
</dbReference>
<reference evidence="2 3" key="1">
    <citation type="journal article" date="2013" name="Genome Biol.">
        <title>The genome sequence of the most widely cultivated cacao type and its use to identify candidate genes regulating pod color.</title>
        <authorList>
            <person name="Motamayor J.C."/>
            <person name="Mockaitis K."/>
            <person name="Schmutz J."/>
            <person name="Haiminen N."/>
            <person name="Iii D.L."/>
            <person name="Cornejo O."/>
            <person name="Findley S.D."/>
            <person name="Zheng P."/>
            <person name="Utro F."/>
            <person name="Royaert S."/>
            <person name="Saski C."/>
            <person name="Jenkins J."/>
            <person name="Podicheti R."/>
            <person name="Zhao M."/>
            <person name="Scheffler B.E."/>
            <person name="Stack J.C."/>
            <person name="Feltus F.A."/>
            <person name="Mustiga G.M."/>
            <person name="Amores F."/>
            <person name="Phillips W."/>
            <person name="Marelli J.P."/>
            <person name="May G.D."/>
            <person name="Shapiro H."/>
            <person name="Ma J."/>
            <person name="Bustamante C.D."/>
            <person name="Schnell R.J."/>
            <person name="Main D."/>
            <person name="Gilbert D."/>
            <person name="Parida L."/>
            <person name="Kuhn D.N."/>
        </authorList>
    </citation>
    <scope>NUCLEOTIDE SEQUENCE [LARGE SCALE GENOMIC DNA]</scope>
    <source>
        <strain evidence="3">cv. Matina 1-6</strain>
    </source>
</reference>
<dbReference type="InterPro" id="IPR036397">
    <property type="entry name" value="RNaseH_sf"/>
</dbReference>
<dbReference type="eggNOG" id="KOG1075">
    <property type="taxonomic scope" value="Eukaryota"/>
</dbReference>
<dbReference type="InParanoid" id="A0A061EX25"/>
<name>A0A061EX25_THECC</name>
<accession>A0A061EX25</accession>
<dbReference type="Pfam" id="PF13456">
    <property type="entry name" value="RVT_3"/>
    <property type="match status" value="1"/>
</dbReference>
<proteinExistence type="predicted"/>
<dbReference type="PANTHER" id="PTHR47723">
    <property type="entry name" value="OS05G0353850 PROTEIN"/>
    <property type="match status" value="1"/>
</dbReference>